<feature type="compositionally biased region" description="Polar residues" evidence="7">
    <location>
        <begin position="23"/>
        <end position="39"/>
    </location>
</feature>
<dbReference type="HAMAP" id="MF_01023">
    <property type="entry name" value="HisC_aminotrans_2"/>
    <property type="match status" value="1"/>
</dbReference>
<dbReference type="InterPro" id="IPR015421">
    <property type="entry name" value="PyrdxlP-dep_Trfase_major"/>
</dbReference>
<comment type="similarity">
    <text evidence="6">Belongs to the class-II pyridoxal-phosphate-dependent aminotransferase family.</text>
</comment>
<keyword evidence="3 6" id="KW-0032">Aminotransferase</keyword>
<dbReference type="GO" id="GO:0030170">
    <property type="term" value="F:pyridoxal phosphate binding"/>
    <property type="evidence" value="ECO:0007669"/>
    <property type="project" value="UniProtKB-UniRule"/>
</dbReference>
<dbReference type="OrthoDB" id="9809616at2"/>
<dbReference type="InterPro" id="IPR050106">
    <property type="entry name" value="HistidinolP_aminotransfase"/>
</dbReference>
<keyword evidence="5 6" id="KW-0663">Pyridoxal phosphate</keyword>
<dbReference type="EC" id="2.6.1.57" evidence="6"/>
<comment type="cofactor">
    <cofactor evidence="1 6">
        <name>pyridoxal 5'-phosphate</name>
        <dbReference type="ChEBI" id="CHEBI:597326"/>
    </cofactor>
</comment>
<evidence type="ECO:0000313" key="9">
    <source>
        <dbReference type="EMBL" id="REF36596.1"/>
    </source>
</evidence>
<evidence type="ECO:0000256" key="2">
    <source>
        <dbReference type="ARBA" id="ARBA00011738"/>
    </source>
</evidence>
<evidence type="ECO:0000259" key="8">
    <source>
        <dbReference type="Pfam" id="PF00155"/>
    </source>
</evidence>
<evidence type="ECO:0000256" key="4">
    <source>
        <dbReference type="ARBA" id="ARBA00022679"/>
    </source>
</evidence>
<dbReference type="InterPro" id="IPR005861">
    <property type="entry name" value="HisP_aminotrans"/>
</dbReference>
<dbReference type="Gene3D" id="3.40.640.10">
    <property type="entry name" value="Type I PLP-dependent aspartate aminotransferase-like (Major domain)"/>
    <property type="match status" value="1"/>
</dbReference>
<keyword evidence="4 6" id="KW-0808">Transferase</keyword>
<feature type="domain" description="Aminotransferase class I/classII large" evidence="8">
    <location>
        <begin position="34"/>
        <end position="340"/>
    </location>
</feature>
<evidence type="ECO:0000256" key="6">
    <source>
        <dbReference type="HAMAP-Rule" id="MF_01513"/>
    </source>
</evidence>
<evidence type="ECO:0000256" key="7">
    <source>
        <dbReference type="SAM" id="MobiDB-lite"/>
    </source>
</evidence>
<dbReference type="Gene3D" id="3.90.1150.10">
    <property type="entry name" value="Aspartate Aminotransferase, domain 1"/>
    <property type="match status" value="1"/>
</dbReference>
<dbReference type="PANTHER" id="PTHR43643:SF3">
    <property type="entry name" value="HISTIDINOL-PHOSPHATE AMINOTRANSFERASE"/>
    <property type="match status" value="1"/>
</dbReference>
<organism evidence="9 10">
    <name type="scientific">Thermasporomyces composti</name>
    <dbReference type="NCBI Taxonomy" id="696763"/>
    <lineage>
        <taxon>Bacteria</taxon>
        <taxon>Bacillati</taxon>
        <taxon>Actinomycetota</taxon>
        <taxon>Actinomycetes</taxon>
        <taxon>Propionibacteriales</taxon>
        <taxon>Nocardioidaceae</taxon>
        <taxon>Thermasporomyces</taxon>
    </lineage>
</organism>
<dbReference type="NCBIfam" id="NF002878">
    <property type="entry name" value="PRK03321.1"/>
    <property type="match status" value="1"/>
</dbReference>
<comment type="subunit">
    <text evidence="2 6">Homodimer.</text>
</comment>
<dbReference type="InterPro" id="IPR015422">
    <property type="entry name" value="PyrdxlP-dep_Trfase_small"/>
</dbReference>
<name>A0A3D9V5E3_THECX</name>
<keyword evidence="10" id="KW-1185">Reference proteome</keyword>
<dbReference type="HAMAP" id="MF_01513">
    <property type="entry name" value="Phe_aminotrans_2"/>
    <property type="match status" value="1"/>
</dbReference>
<dbReference type="SUPFAM" id="SSF53383">
    <property type="entry name" value="PLP-dependent transferases"/>
    <property type="match status" value="1"/>
</dbReference>
<evidence type="ECO:0000256" key="3">
    <source>
        <dbReference type="ARBA" id="ARBA00022576"/>
    </source>
</evidence>
<protein>
    <recommendedName>
        <fullName evidence="6">Aromatic amino acid aminotransferase</fullName>
        <shortName evidence="6">ArAT</shortName>
        <ecNumber evidence="6">2.6.1.57</ecNumber>
    </recommendedName>
</protein>
<dbReference type="Proteomes" id="UP000256485">
    <property type="component" value="Unassembled WGS sequence"/>
</dbReference>
<dbReference type="AlphaFoldDB" id="A0A3D9V5E3"/>
<evidence type="ECO:0000256" key="5">
    <source>
        <dbReference type="ARBA" id="ARBA00022898"/>
    </source>
</evidence>
<dbReference type="GO" id="GO:0004400">
    <property type="term" value="F:histidinol-phosphate transaminase activity"/>
    <property type="evidence" value="ECO:0007669"/>
    <property type="project" value="InterPro"/>
</dbReference>
<evidence type="ECO:0000313" key="10">
    <source>
        <dbReference type="Proteomes" id="UP000256485"/>
    </source>
</evidence>
<accession>A0A3D9V5E3</accession>
<evidence type="ECO:0000256" key="1">
    <source>
        <dbReference type="ARBA" id="ARBA00001933"/>
    </source>
</evidence>
<reference evidence="9 10" key="1">
    <citation type="submission" date="2018-08" db="EMBL/GenBank/DDBJ databases">
        <title>Sequencing the genomes of 1000 actinobacteria strains.</title>
        <authorList>
            <person name="Klenk H.-P."/>
        </authorList>
    </citation>
    <scope>NUCLEOTIDE SEQUENCE [LARGE SCALE GENOMIC DNA]</scope>
    <source>
        <strain evidence="9 10">DSM 22891</strain>
    </source>
</reference>
<dbReference type="PANTHER" id="PTHR43643">
    <property type="entry name" value="HISTIDINOL-PHOSPHATE AMINOTRANSFERASE 2"/>
    <property type="match status" value="1"/>
</dbReference>
<dbReference type="RefSeq" id="WP_115850209.1">
    <property type="nucleotide sequence ID" value="NZ_QTUC01000001.1"/>
</dbReference>
<dbReference type="EMBL" id="QTUC01000001">
    <property type="protein sequence ID" value="REF36596.1"/>
    <property type="molecule type" value="Genomic_DNA"/>
</dbReference>
<comment type="catalytic activity">
    <reaction evidence="6">
        <text>an aromatic L-alpha-amino acid + 2-oxoglutarate = an aromatic oxo-acid + L-glutamate</text>
        <dbReference type="Rhea" id="RHEA:17533"/>
        <dbReference type="ChEBI" id="CHEBI:16810"/>
        <dbReference type="ChEBI" id="CHEBI:29985"/>
        <dbReference type="ChEBI" id="CHEBI:73309"/>
        <dbReference type="ChEBI" id="CHEBI:84824"/>
        <dbReference type="EC" id="2.6.1.57"/>
    </reaction>
</comment>
<feature type="region of interest" description="Disordered" evidence="7">
    <location>
        <begin position="12"/>
        <end position="40"/>
    </location>
</feature>
<comment type="function">
    <text evidence="6">Aminotransferase that catalyzes the conversion of aromatic amino acids and 2-oxoglutarate into corresponding aromatic oxo acids and L-glutamate.</text>
</comment>
<dbReference type="InterPro" id="IPR015424">
    <property type="entry name" value="PyrdxlP-dep_Trfase"/>
</dbReference>
<comment type="caution">
    <text evidence="9">The sequence shown here is derived from an EMBL/GenBank/DDBJ whole genome shotgun (WGS) entry which is preliminary data.</text>
</comment>
<feature type="modified residue" description="N6-(pyridoxal phosphate)lysine" evidence="6">
    <location>
        <position position="224"/>
    </location>
</feature>
<dbReference type="CDD" id="cd00609">
    <property type="entry name" value="AAT_like"/>
    <property type="match status" value="1"/>
</dbReference>
<dbReference type="InterPro" id="IPR004839">
    <property type="entry name" value="Aminotransferase_I/II_large"/>
</dbReference>
<dbReference type="Pfam" id="PF00155">
    <property type="entry name" value="Aminotran_1_2"/>
    <property type="match status" value="1"/>
</dbReference>
<dbReference type="InterPro" id="IPR024892">
    <property type="entry name" value="ArAT"/>
</dbReference>
<proteinExistence type="inferred from homology"/>
<dbReference type="GO" id="GO:0000105">
    <property type="term" value="P:L-histidine biosynthetic process"/>
    <property type="evidence" value="ECO:0007669"/>
    <property type="project" value="InterPro"/>
</dbReference>
<dbReference type="NCBIfam" id="TIGR01141">
    <property type="entry name" value="hisC"/>
    <property type="match status" value="1"/>
</dbReference>
<gene>
    <name evidence="6" type="primary">pat</name>
    <name evidence="9" type="ORF">DFJ64_2009</name>
</gene>
<dbReference type="GO" id="GO:0008793">
    <property type="term" value="F:aromatic-amino-acid transaminase activity"/>
    <property type="evidence" value="ECO:0007669"/>
    <property type="project" value="UniProtKB-UniRule"/>
</dbReference>
<sequence>MTAPGPRLRRALEGIPSYKPGRSATSATGRPTYKLSSNEYPFPPPPELVDAVRRAAETINRYPDLTSGRLVAKLSERLGVPTSHLAVGTGSVALLYHLLHAVCEPGDEVIYAWRSFEAYPVAAQVAGATRIEVPLTPDARLDLDAMAERVTDRTRAILVCTPNNPTGPVVHHDELAAFLARVPTDVLVLVDEAYLEFVRDPNAADALALYREHPNVCLLRTFSKAYCLANLRVGYAIAHEPVADALRACAPPFAVSSLAEEAALAALACEDVLLAAVERLVEERRRVAVALREYGFDVPATEANFVWLPLGDEAEVFAAACEAEGVIVRTFAGDGCRISIGEQKANDLVLEVAARWASSRGLSSRDHR</sequence>